<reference evidence="2 3" key="1">
    <citation type="submission" date="2018-09" db="EMBL/GenBank/DDBJ databases">
        <authorList>
            <person name="Li J."/>
        </authorList>
    </citation>
    <scope>NUCLEOTIDE SEQUENCE [LARGE SCALE GENOMIC DNA]</scope>
    <source>
        <strain evidence="2 3">2129</strain>
    </source>
</reference>
<dbReference type="Proteomes" id="UP000273001">
    <property type="component" value="Chromosome"/>
</dbReference>
<evidence type="ECO:0000313" key="2">
    <source>
        <dbReference type="EMBL" id="AYD90121.1"/>
    </source>
</evidence>
<evidence type="ECO:0000256" key="1">
    <source>
        <dbReference type="SAM" id="MobiDB-lite"/>
    </source>
</evidence>
<dbReference type="InterPro" id="IPR050206">
    <property type="entry name" value="FtsK/SpoIIIE/SftA"/>
</dbReference>
<evidence type="ECO:0008006" key="4">
    <source>
        <dbReference type="Google" id="ProtNLM"/>
    </source>
</evidence>
<accession>A0ABN5PP57</accession>
<feature type="region of interest" description="Disordered" evidence="1">
    <location>
        <begin position="377"/>
        <end position="403"/>
    </location>
</feature>
<name>A0ABN5PP57_9ACTO</name>
<organism evidence="2 3">
    <name type="scientific">Actinomyces lilanjuaniae</name>
    <dbReference type="NCBI Taxonomy" id="2321394"/>
    <lineage>
        <taxon>Bacteria</taxon>
        <taxon>Bacillati</taxon>
        <taxon>Actinomycetota</taxon>
        <taxon>Actinomycetes</taxon>
        <taxon>Actinomycetales</taxon>
        <taxon>Actinomycetaceae</taxon>
        <taxon>Actinomyces</taxon>
    </lineage>
</organism>
<dbReference type="InterPro" id="IPR027417">
    <property type="entry name" value="P-loop_NTPase"/>
</dbReference>
<proteinExistence type="predicted"/>
<dbReference type="PANTHER" id="PTHR22683">
    <property type="entry name" value="SPORULATION PROTEIN RELATED"/>
    <property type="match status" value="1"/>
</dbReference>
<keyword evidence="3" id="KW-1185">Reference proteome</keyword>
<protein>
    <recommendedName>
        <fullName evidence="4">FtsK domain-containing protein</fullName>
    </recommendedName>
</protein>
<dbReference type="PANTHER" id="PTHR22683:SF1">
    <property type="entry name" value="TYPE VII SECRETION SYSTEM PROTEIN ESSC"/>
    <property type="match status" value="1"/>
</dbReference>
<evidence type="ECO:0000313" key="3">
    <source>
        <dbReference type="Proteomes" id="UP000273001"/>
    </source>
</evidence>
<dbReference type="EMBL" id="CP032514">
    <property type="protein sequence ID" value="AYD90121.1"/>
    <property type="molecule type" value="Genomic_DNA"/>
</dbReference>
<dbReference type="Gene3D" id="3.40.50.300">
    <property type="entry name" value="P-loop containing nucleotide triphosphate hydrolases"/>
    <property type="match status" value="2"/>
</dbReference>
<sequence length="582" mass="59988">MRLAAQGRSLGIHLILATQRPQGAVSPTIRTNTALRACLRVLDSADSRDVLGHEGAAHLPRHPGRVLVHGTHAPDSEVLQAPWCGTEEQVASLVGLVAASAQGHEAAWRPWAAPLPARVDRDQALSLAAPRRTYALPQSRHQDTTAAQAPEQAPTILLGLTDLPEEQSLGLWYWDSQRPLMVLGSPGSGRTTTLLSAATAALEADLPVHLCLSRSPRPQSSKTAAPPCGTVDQVWSALEPAPDGLGTVVGAEDPRRLARLWSLAASGSLAGSLLCLDDVDALVPAVDEALGPGEGYSLLETLVRTAPGTGTCLLLTAPLAAASSRWGCAIGLRLVLGAYRNDQAAQACLPRAVVTGSGPGRGIVLDGSGTAACQVVLPPSPTSQRSRPRPRRNSQAGPAVPRLEPLPRLVPAASVAPGTWAIGGDDASPVPVPRGTSVLVVGPPRSGRTATLAALEHALTGPVHVYDDLDLAPHEEVSAAEYVLGCGGTVLASAATDRAACAYRGVLATLRERAAVVVLWPGIGPGNQVAGLPLRPATDPRALSLPGRGVLVHRGTATPLQVVAPFPCEQPGPAANGAAQYT</sequence>
<dbReference type="SUPFAM" id="SSF52540">
    <property type="entry name" value="P-loop containing nucleoside triphosphate hydrolases"/>
    <property type="match status" value="2"/>
</dbReference>
<gene>
    <name evidence="2" type="ORF">D5R93_09115</name>
</gene>